<gene>
    <name evidence="2" type="ORF">GCM10023225_22070</name>
</gene>
<protein>
    <submittedName>
        <fullName evidence="2">Uncharacterized protein</fullName>
    </submittedName>
</protein>
<keyword evidence="3" id="KW-1185">Reference proteome</keyword>
<name>A0ABP9HY29_9ACTN</name>
<evidence type="ECO:0000256" key="1">
    <source>
        <dbReference type="SAM" id="MobiDB-lite"/>
    </source>
</evidence>
<reference evidence="3" key="1">
    <citation type="journal article" date="2019" name="Int. J. Syst. Evol. Microbiol.">
        <title>The Global Catalogue of Microorganisms (GCM) 10K type strain sequencing project: providing services to taxonomists for standard genome sequencing and annotation.</title>
        <authorList>
            <consortium name="The Broad Institute Genomics Platform"/>
            <consortium name="The Broad Institute Genome Sequencing Center for Infectious Disease"/>
            <person name="Wu L."/>
            <person name="Ma J."/>
        </authorList>
    </citation>
    <scope>NUCLEOTIDE SEQUENCE [LARGE SCALE GENOMIC DNA]</scope>
    <source>
        <strain evidence="3">JCM 18126</strain>
    </source>
</reference>
<dbReference type="EMBL" id="BAABIL010000323">
    <property type="protein sequence ID" value="GAA4981653.1"/>
    <property type="molecule type" value="Genomic_DNA"/>
</dbReference>
<proteinExistence type="predicted"/>
<evidence type="ECO:0000313" key="2">
    <source>
        <dbReference type="EMBL" id="GAA4981653.1"/>
    </source>
</evidence>
<dbReference type="Proteomes" id="UP001501195">
    <property type="component" value="Unassembled WGS sequence"/>
</dbReference>
<evidence type="ECO:0000313" key="3">
    <source>
        <dbReference type="Proteomes" id="UP001501195"/>
    </source>
</evidence>
<accession>A0ABP9HY29</accession>
<organism evidence="2 3">
    <name type="scientific">Kineococcus glutinatus</name>
    <dbReference type="NCBI Taxonomy" id="1070872"/>
    <lineage>
        <taxon>Bacteria</taxon>
        <taxon>Bacillati</taxon>
        <taxon>Actinomycetota</taxon>
        <taxon>Actinomycetes</taxon>
        <taxon>Kineosporiales</taxon>
        <taxon>Kineosporiaceae</taxon>
        <taxon>Kineococcus</taxon>
    </lineage>
</organism>
<sequence length="57" mass="6302">MPSHSEQGTSARLVPATARSWRAWSDVEDVFTGPADPTWDHDRDLVDGEITGPRAPR</sequence>
<comment type="caution">
    <text evidence="2">The sequence shown here is derived from an EMBL/GenBank/DDBJ whole genome shotgun (WGS) entry which is preliminary data.</text>
</comment>
<feature type="region of interest" description="Disordered" evidence="1">
    <location>
        <begin position="33"/>
        <end position="57"/>
    </location>
</feature>
<dbReference type="RefSeq" id="WP_345712596.1">
    <property type="nucleotide sequence ID" value="NZ_BAABIL010000323.1"/>
</dbReference>